<dbReference type="Gene3D" id="1.20.1600.10">
    <property type="entry name" value="Outer membrane efflux proteins (OEP)"/>
    <property type="match status" value="1"/>
</dbReference>
<dbReference type="InterPro" id="IPR010131">
    <property type="entry name" value="MdtP/NodT-like"/>
</dbReference>
<feature type="coiled-coil region" evidence="1">
    <location>
        <begin position="201"/>
        <end position="228"/>
    </location>
</feature>
<protein>
    <recommendedName>
        <fullName evidence="3">Transporter</fullName>
    </recommendedName>
</protein>
<dbReference type="GO" id="GO:0015562">
    <property type="term" value="F:efflux transmembrane transporter activity"/>
    <property type="evidence" value="ECO:0007669"/>
    <property type="project" value="InterPro"/>
</dbReference>
<evidence type="ECO:0008006" key="3">
    <source>
        <dbReference type="Google" id="ProtNLM"/>
    </source>
</evidence>
<reference evidence="2" key="1">
    <citation type="journal article" date="2015" name="Nature">
        <title>Complex archaea that bridge the gap between prokaryotes and eukaryotes.</title>
        <authorList>
            <person name="Spang A."/>
            <person name="Saw J.H."/>
            <person name="Jorgensen S.L."/>
            <person name="Zaremba-Niedzwiedzka K."/>
            <person name="Martijn J."/>
            <person name="Lind A.E."/>
            <person name="van Eijk R."/>
            <person name="Schleper C."/>
            <person name="Guy L."/>
            <person name="Ettema T.J."/>
        </authorList>
    </citation>
    <scope>NUCLEOTIDE SEQUENCE</scope>
</reference>
<evidence type="ECO:0000313" key="2">
    <source>
        <dbReference type="EMBL" id="KKN08378.1"/>
    </source>
</evidence>
<dbReference type="AlphaFoldDB" id="A0A0F9QT50"/>
<gene>
    <name evidence="2" type="ORF">LCGC14_1057300</name>
</gene>
<dbReference type="EMBL" id="LAZR01004464">
    <property type="protein sequence ID" value="KKN08378.1"/>
    <property type="molecule type" value="Genomic_DNA"/>
</dbReference>
<comment type="caution">
    <text evidence="2">The sequence shown here is derived from an EMBL/GenBank/DDBJ whole genome shotgun (WGS) entry which is preliminary data.</text>
</comment>
<feature type="coiled-coil region" evidence="1">
    <location>
        <begin position="409"/>
        <end position="436"/>
    </location>
</feature>
<dbReference type="SUPFAM" id="SSF56954">
    <property type="entry name" value="Outer membrane efflux proteins (OEP)"/>
    <property type="match status" value="1"/>
</dbReference>
<sequence>MEQVMNHAVSIKVVLCSVVLFSTAVNAQNNSNNLNTEILKQTSHEQTLSLTQALNYALTHEPWLKASGYQEDAAIAQSIAAGTLPDPVLTVGLLNLPTNGYAFDQEGMTQLKVDLSQKFSRGNSLALKQKALEESAQQYPWQRADRLAQVKAIVFESWLNAYRAQRSIALIEQDKGLFTQLIEITEASYASTLGKTRQQDIIRAQLELTRLEDKLVMLEQQFESAKGRLAQWLPINMLMQPLNAEFTKTTGLVDFSSLEFDELIQLLMAHPAIIAIEKTVTAKQTEVALAKQSYKPQMGVNVGYGYRDDTPMGESRADLLSVGFSIDLPLFTDNRQDQQVKSAIASAEATKTQKLVALQKLKGMYFKEFSQLARLQKRDALYQNTLLPQMSEQSQATLNAYTRDDGDFSDVMRARISELNAKIDALNIQVDQHIITARLNYYASSLDTQVMSDQTGELHNEY</sequence>
<proteinExistence type="predicted"/>
<dbReference type="PANTHER" id="PTHR30203:SF24">
    <property type="entry name" value="BLR4935 PROTEIN"/>
    <property type="match status" value="1"/>
</dbReference>
<dbReference type="PANTHER" id="PTHR30203">
    <property type="entry name" value="OUTER MEMBRANE CATION EFFLUX PROTEIN"/>
    <property type="match status" value="1"/>
</dbReference>
<organism evidence="2">
    <name type="scientific">marine sediment metagenome</name>
    <dbReference type="NCBI Taxonomy" id="412755"/>
    <lineage>
        <taxon>unclassified sequences</taxon>
        <taxon>metagenomes</taxon>
        <taxon>ecological metagenomes</taxon>
    </lineage>
</organism>
<evidence type="ECO:0000256" key="1">
    <source>
        <dbReference type="SAM" id="Coils"/>
    </source>
</evidence>
<name>A0A0F9QT50_9ZZZZ</name>
<keyword evidence="1" id="KW-0175">Coiled coil</keyword>
<accession>A0A0F9QT50</accession>